<dbReference type="NCBIfam" id="TIGR00168">
    <property type="entry name" value="infC"/>
    <property type="match status" value="1"/>
</dbReference>
<name>A0A2H0WRY9_9BACT</name>
<sequence length="190" mass="21684">MLRYLSKSYKNLLRNAHYNRPKRKFYALNYRIEALTLRVIDEAGKQIGVIPKQEALRTAQDKELDLVLIAPNANPPVAKIIDFRKFLYQEEKKQKEARKGIKKSIVKDIKLSLFIGPADLERLVNKGKGFLDSGSQVRLNLGLKGRELGKKPMAFDLIKRVIGMMGDINISKEPKIEGRVIRAVIARKKS</sequence>
<dbReference type="PANTHER" id="PTHR10938">
    <property type="entry name" value="TRANSLATION INITIATION FACTOR IF-3"/>
    <property type="match status" value="1"/>
</dbReference>
<dbReference type="GO" id="GO:0005737">
    <property type="term" value="C:cytoplasm"/>
    <property type="evidence" value="ECO:0007669"/>
    <property type="project" value="UniProtKB-ARBA"/>
</dbReference>
<evidence type="ECO:0000259" key="5">
    <source>
        <dbReference type="Pfam" id="PF00707"/>
    </source>
</evidence>
<dbReference type="AlphaFoldDB" id="A0A2H0WRY9"/>
<comment type="similarity">
    <text evidence="1">Belongs to the IF-3 family.</text>
</comment>
<dbReference type="GO" id="GO:0003743">
    <property type="term" value="F:translation initiation factor activity"/>
    <property type="evidence" value="ECO:0007669"/>
    <property type="project" value="UniProtKB-UniRule"/>
</dbReference>
<dbReference type="Proteomes" id="UP000231198">
    <property type="component" value="Unassembled WGS sequence"/>
</dbReference>
<gene>
    <name evidence="7" type="ORF">COT62_03680</name>
</gene>
<evidence type="ECO:0000313" key="7">
    <source>
        <dbReference type="EMBL" id="PIS15442.1"/>
    </source>
</evidence>
<reference evidence="8" key="1">
    <citation type="submission" date="2017-09" db="EMBL/GenBank/DDBJ databases">
        <title>Depth-based differentiation of microbial function through sediment-hosted aquifers and enrichment of novel symbionts in the deep terrestrial subsurface.</title>
        <authorList>
            <person name="Probst A.J."/>
            <person name="Ladd B."/>
            <person name="Jarett J.K."/>
            <person name="Geller-Mcgrath D.E."/>
            <person name="Sieber C.M.K."/>
            <person name="Emerson J.B."/>
            <person name="Anantharaman K."/>
            <person name="Thomas B.C."/>
            <person name="Malmstrom R."/>
            <person name="Stieglmeier M."/>
            <person name="Klingl A."/>
            <person name="Woyke T."/>
            <person name="Ryan C.M."/>
            <person name="Banfield J.F."/>
        </authorList>
    </citation>
    <scope>NUCLEOTIDE SEQUENCE [LARGE SCALE GENOMIC DNA]</scope>
</reference>
<dbReference type="InterPro" id="IPR019815">
    <property type="entry name" value="Translation_initiation_fac_3_C"/>
</dbReference>
<dbReference type="Pfam" id="PF00707">
    <property type="entry name" value="IF3_C"/>
    <property type="match status" value="1"/>
</dbReference>
<dbReference type="InterPro" id="IPR019814">
    <property type="entry name" value="Translation_initiation_fac_3_N"/>
</dbReference>
<dbReference type="InterPro" id="IPR036788">
    <property type="entry name" value="T_IF-3_C_sf"/>
</dbReference>
<dbReference type="Pfam" id="PF05198">
    <property type="entry name" value="IF3_N"/>
    <property type="match status" value="1"/>
</dbReference>
<evidence type="ECO:0000256" key="1">
    <source>
        <dbReference type="ARBA" id="ARBA00005439"/>
    </source>
</evidence>
<feature type="domain" description="Translation initiation factor 3 N-terminal" evidence="6">
    <location>
        <begin position="29"/>
        <end position="97"/>
    </location>
</feature>
<dbReference type="EMBL" id="PEZG01000079">
    <property type="protein sequence ID" value="PIS15442.1"/>
    <property type="molecule type" value="Genomic_DNA"/>
</dbReference>
<keyword evidence="3" id="KW-0648">Protein biosynthesis</keyword>
<protein>
    <recommendedName>
        <fullName evidence="4">Translation initiation factor IF-3</fullName>
    </recommendedName>
</protein>
<dbReference type="Gene3D" id="3.10.20.80">
    <property type="entry name" value="Translation initiation factor 3 (IF-3), N-terminal domain"/>
    <property type="match status" value="1"/>
</dbReference>
<dbReference type="SUPFAM" id="SSF55200">
    <property type="entry name" value="Translation initiation factor IF3, C-terminal domain"/>
    <property type="match status" value="1"/>
</dbReference>
<dbReference type="PANTHER" id="PTHR10938:SF0">
    <property type="entry name" value="TRANSLATION INITIATION FACTOR IF-3, MITOCHONDRIAL"/>
    <property type="match status" value="1"/>
</dbReference>
<proteinExistence type="inferred from homology"/>
<dbReference type="InterPro" id="IPR001288">
    <property type="entry name" value="Translation_initiation_fac_3"/>
</dbReference>
<accession>A0A2H0WRY9</accession>
<evidence type="ECO:0000256" key="2">
    <source>
        <dbReference type="ARBA" id="ARBA00022540"/>
    </source>
</evidence>
<dbReference type="GO" id="GO:0043022">
    <property type="term" value="F:ribosome binding"/>
    <property type="evidence" value="ECO:0007669"/>
    <property type="project" value="TreeGrafter"/>
</dbReference>
<dbReference type="SUPFAM" id="SSF54364">
    <property type="entry name" value="Translation initiation factor IF3, N-terminal domain"/>
    <property type="match status" value="1"/>
</dbReference>
<dbReference type="InterPro" id="IPR036787">
    <property type="entry name" value="T_IF-3_N_sf"/>
</dbReference>
<feature type="domain" description="Translation initiation factor 3 C-terminal" evidence="5">
    <location>
        <begin position="106"/>
        <end position="188"/>
    </location>
</feature>
<evidence type="ECO:0000256" key="4">
    <source>
        <dbReference type="NCBIfam" id="TIGR00168"/>
    </source>
</evidence>
<evidence type="ECO:0000313" key="8">
    <source>
        <dbReference type="Proteomes" id="UP000231198"/>
    </source>
</evidence>
<comment type="caution">
    <text evidence="7">The sequence shown here is derived from an EMBL/GenBank/DDBJ whole genome shotgun (WGS) entry which is preliminary data.</text>
</comment>
<dbReference type="GO" id="GO:0032790">
    <property type="term" value="P:ribosome disassembly"/>
    <property type="evidence" value="ECO:0007669"/>
    <property type="project" value="TreeGrafter"/>
</dbReference>
<organism evidence="7 8">
    <name type="scientific">Candidatus Roizmanbacteria bacterium CG09_land_8_20_14_0_10_41_9</name>
    <dbReference type="NCBI Taxonomy" id="1974850"/>
    <lineage>
        <taxon>Bacteria</taxon>
        <taxon>Candidatus Roizmaniibacteriota</taxon>
    </lineage>
</organism>
<evidence type="ECO:0000259" key="6">
    <source>
        <dbReference type="Pfam" id="PF05198"/>
    </source>
</evidence>
<keyword evidence="2 7" id="KW-0396">Initiation factor</keyword>
<evidence type="ECO:0000256" key="3">
    <source>
        <dbReference type="ARBA" id="ARBA00022917"/>
    </source>
</evidence>
<dbReference type="Gene3D" id="3.30.110.10">
    <property type="entry name" value="Translation initiation factor 3 (IF-3), C-terminal domain"/>
    <property type="match status" value="1"/>
</dbReference>